<evidence type="ECO:0000259" key="1">
    <source>
        <dbReference type="Pfam" id="PF01261"/>
    </source>
</evidence>
<feature type="domain" description="Xylose isomerase-like TIM barrel" evidence="1">
    <location>
        <begin position="71"/>
        <end position="321"/>
    </location>
</feature>
<dbReference type="InterPro" id="IPR036237">
    <property type="entry name" value="Xyl_isomerase-like_sf"/>
</dbReference>
<dbReference type="RefSeq" id="WP_089370427.1">
    <property type="nucleotide sequence ID" value="NZ_BMEP01000003.1"/>
</dbReference>
<dbReference type="InterPro" id="IPR050312">
    <property type="entry name" value="IolE/XylAMocC-like"/>
</dbReference>
<dbReference type="PANTHER" id="PTHR12110:SF53">
    <property type="entry name" value="BLR5974 PROTEIN"/>
    <property type="match status" value="1"/>
</dbReference>
<gene>
    <name evidence="2" type="ORF">SAMN06265376_1011136</name>
</gene>
<dbReference type="AlphaFoldDB" id="A0A238WJD4"/>
<dbReference type="PROSITE" id="PS51257">
    <property type="entry name" value="PROKAR_LIPOPROTEIN"/>
    <property type="match status" value="1"/>
</dbReference>
<sequence>MKNYFTIALVCVFVFISCKNDAKKEDENTQKEEPKTEVVTKNNDFKHSLAQWSLNKPFRDGSMDPMDFAHIAKDLGFTGVEYVTQLYPSVLETGDNYKERVMTLASKLHEISKQAEMDNVLIMVDHAGELADPDPEKLKEAIENHKIWMDAANLMGAHSVRANLFGELDPVKWHALSVASLKELGAYGKEIGVNIIIENHGGWSSDASKLVAVMKEVNMETVGTLPDFGNFCVKREGGERWGAPCVEEYDTYKGTQELMEFAVGASAKSYNFDENGDETKLDYQKLIQIVNDFKTDRFRDYIGTEYEGPLEDPKEGVKLTKALVEKSINNLK</sequence>
<dbReference type="Pfam" id="PF01261">
    <property type="entry name" value="AP_endonuc_2"/>
    <property type="match status" value="1"/>
</dbReference>
<accession>A0A238WJD4</accession>
<proteinExistence type="predicted"/>
<evidence type="ECO:0000313" key="3">
    <source>
        <dbReference type="Proteomes" id="UP000198379"/>
    </source>
</evidence>
<dbReference type="Gene3D" id="3.20.20.150">
    <property type="entry name" value="Divalent-metal-dependent TIM barrel enzymes"/>
    <property type="match status" value="1"/>
</dbReference>
<reference evidence="2 3" key="1">
    <citation type="submission" date="2017-06" db="EMBL/GenBank/DDBJ databases">
        <authorList>
            <person name="Kim H.J."/>
            <person name="Triplett B.A."/>
        </authorList>
    </citation>
    <scope>NUCLEOTIDE SEQUENCE [LARGE SCALE GENOMIC DNA]</scope>
    <source>
        <strain evidence="2 3">DSM 25597</strain>
    </source>
</reference>
<dbReference type="Proteomes" id="UP000198379">
    <property type="component" value="Unassembled WGS sequence"/>
</dbReference>
<dbReference type="PANTHER" id="PTHR12110">
    <property type="entry name" value="HYDROXYPYRUVATE ISOMERASE"/>
    <property type="match status" value="1"/>
</dbReference>
<keyword evidence="2" id="KW-0413">Isomerase</keyword>
<dbReference type="InterPro" id="IPR013022">
    <property type="entry name" value="Xyl_isomerase-like_TIM-brl"/>
</dbReference>
<name>A0A238WJD4_9FLAO</name>
<evidence type="ECO:0000313" key="2">
    <source>
        <dbReference type="EMBL" id="SNR46597.1"/>
    </source>
</evidence>
<dbReference type="EMBL" id="FZNY01000001">
    <property type="protein sequence ID" value="SNR46597.1"/>
    <property type="molecule type" value="Genomic_DNA"/>
</dbReference>
<dbReference type="SUPFAM" id="SSF51658">
    <property type="entry name" value="Xylose isomerase-like"/>
    <property type="match status" value="1"/>
</dbReference>
<dbReference type="OrthoDB" id="1114629at2"/>
<dbReference type="GO" id="GO:0016853">
    <property type="term" value="F:isomerase activity"/>
    <property type="evidence" value="ECO:0007669"/>
    <property type="project" value="UniProtKB-KW"/>
</dbReference>
<keyword evidence="3" id="KW-1185">Reference proteome</keyword>
<protein>
    <submittedName>
        <fullName evidence="2">Xylose isomerase-like TIM barrel</fullName>
    </submittedName>
</protein>
<organism evidence="2 3">
    <name type="scientific">Dokdonia pacifica</name>
    <dbReference type="NCBI Taxonomy" id="1627892"/>
    <lineage>
        <taxon>Bacteria</taxon>
        <taxon>Pseudomonadati</taxon>
        <taxon>Bacteroidota</taxon>
        <taxon>Flavobacteriia</taxon>
        <taxon>Flavobacteriales</taxon>
        <taxon>Flavobacteriaceae</taxon>
        <taxon>Dokdonia</taxon>
    </lineage>
</organism>